<dbReference type="EMBL" id="BOOW01000004">
    <property type="protein sequence ID" value="GII90122.1"/>
    <property type="molecule type" value="Genomic_DNA"/>
</dbReference>
<protein>
    <submittedName>
        <fullName evidence="2">Uncharacterized protein</fullName>
    </submittedName>
</protein>
<accession>A0A919V5P1</accession>
<dbReference type="AlphaFoldDB" id="A0A919V5P1"/>
<keyword evidence="1" id="KW-0812">Transmembrane</keyword>
<gene>
    <name evidence="2" type="ORF">Ssi02_03530</name>
</gene>
<reference evidence="2" key="1">
    <citation type="submission" date="2021-01" db="EMBL/GenBank/DDBJ databases">
        <title>Whole genome shotgun sequence of Sinosporangium siamense NBRC 109515.</title>
        <authorList>
            <person name="Komaki H."/>
            <person name="Tamura T."/>
        </authorList>
    </citation>
    <scope>NUCLEOTIDE SEQUENCE</scope>
    <source>
        <strain evidence="2">NBRC 109515</strain>
    </source>
</reference>
<keyword evidence="3" id="KW-1185">Reference proteome</keyword>
<keyword evidence="1" id="KW-1133">Transmembrane helix</keyword>
<feature type="transmembrane region" description="Helical" evidence="1">
    <location>
        <begin position="92"/>
        <end position="110"/>
    </location>
</feature>
<organism evidence="2 3">
    <name type="scientific">Sinosporangium siamense</name>
    <dbReference type="NCBI Taxonomy" id="1367973"/>
    <lineage>
        <taxon>Bacteria</taxon>
        <taxon>Bacillati</taxon>
        <taxon>Actinomycetota</taxon>
        <taxon>Actinomycetes</taxon>
        <taxon>Streptosporangiales</taxon>
        <taxon>Streptosporangiaceae</taxon>
        <taxon>Sinosporangium</taxon>
    </lineage>
</organism>
<dbReference type="RefSeq" id="WP_204020295.1">
    <property type="nucleotide sequence ID" value="NZ_BOOW01000004.1"/>
</dbReference>
<feature type="transmembrane region" description="Helical" evidence="1">
    <location>
        <begin position="33"/>
        <end position="52"/>
    </location>
</feature>
<evidence type="ECO:0000313" key="3">
    <source>
        <dbReference type="Proteomes" id="UP000606172"/>
    </source>
</evidence>
<keyword evidence="1" id="KW-0472">Membrane</keyword>
<evidence type="ECO:0000313" key="2">
    <source>
        <dbReference type="EMBL" id="GII90122.1"/>
    </source>
</evidence>
<proteinExistence type="predicted"/>
<sequence length="128" mass="13754">MVILLGMDMLEIVEKYIQRPVEYVYIHSLGDSGFFVLTSIVFMVLVFGVSPVRRRFVRGGGMPYLRAVFLVFGTLLLMRAVGAWLFMGVGAAEGALVALGAMVGALVCGVGERGRDAGRAVDHADSAK</sequence>
<feature type="transmembrane region" description="Helical" evidence="1">
    <location>
        <begin position="64"/>
        <end position="86"/>
    </location>
</feature>
<comment type="caution">
    <text evidence="2">The sequence shown here is derived from an EMBL/GenBank/DDBJ whole genome shotgun (WGS) entry which is preliminary data.</text>
</comment>
<evidence type="ECO:0000256" key="1">
    <source>
        <dbReference type="SAM" id="Phobius"/>
    </source>
</evidence>
<dbReference type="Proteomes" id="UP000606172">
    <property type="component" value="Unassembled WGS sequence"/>
</dbReference>
<name>A0A919V5P1_9ACTN</name>